<feature type="domain" description="HTH arsR-type" evidence="5">
    <location>
        <begin position="27"/>
        <end position="119"/>
    </location>
</feature>
<dbReference type="EMBL" id="FRDH01000008">
    <property type="protein sequence ID" value="SHN59514.1"/>
    <property type="molecule type" value="Genomic_DNA"/>
</dbReference>
<proteinExistence type="predicted"/>
<gene>
    <name evidence="6" type="ORF">SAMN02745247_02055</name>
</gene>
<dbReference type="SMART" id="SM00418">
    <property type="entry name" value="HTH_ARSR"/>
    <property type="match status" value="1"/>
</dbReference>
<dbReference type="NCBIfam" id="NF033788">
    <property type="entry name" value="HTH_metalloreg"/>
    <property type="match status" value="1"/>
</dbReference>
<protein>
    <submittedName>
        <fullName evidence="6">DNA-binding transcriptional regulator, ArsR family</fullName>
    </submittedName>
</protein>
<dbReference type="InterPro" id="IPR036390">
    <property type="entry name" value="WH_DNA-bd_sf"/>
</dbReference>
<dbReference type="InterPro" id="IPR001845">
    <property type="entry name" value="HTH_ArsR_DNA-bd_dom"/>
</dbReference>
<dbReference type="InterPro" id="IPR011991">
    <property type="entry name" value="ArsR-like_HTH"/>
</dbReference>
<dbReference type="SUPFAM" id="SSF46785">
    <property type="entry name" value="Winged helix' DNA-binding domain"/>
    <property type="match status" value="1"/>
</dbReference>
<dbReference type="CDD" id="cd00090">
    <property type="entry name" value="HTH_ARSR"/>
    <property type="match status" value="1"/>
</dbReference>
<dbReference type="PANTHER" id="PTHR43132">
    <property type="entry name" value="ARSENICAL RESISTANCE OPERON REPRESSOR ARSR-RELATED"/>
    <property type="match status" value="1"/>
</dbReference>
<dbReference type="Gene3D" id="1.10.10.10">
    <property type="entry name" value="Winged helix-like DNA-binding domain superfamily/Winged helix DNA-binding domain"/>
    <property type="match status" value="1"/>
</dbReference>
<accession>A0A1M7SM41</accession>
<dbReference type="Pfam" id="PF01022">
    <property type="entry name" value="HTH_5"/>
    <property type="match status" value="1"/>
</dbReference>
<reference evidence="6 7" key="1">
    <citation type="submission" date="2016-12" db="EMBL/GenBank/DDBJ databases">
        <authorList>
            <person name="Song W.-J."/>
            <person name="Kurnit D.M."/>
        </authorList>
    </citation>
    <scope>NUCLEOTIDE SEQUENCE [LARGE SCALE GENOMIC DNA]</scope>
    <source>
        <strain evidence="6 7">DSM 14810</strain>
    </source>
</reference>
<evidence type="ECO:0000259" key="5">
    <source>
        <dbReference type="PROSITE" id="PS50987"/>
    </source>
</evidence>
<dbReference type="GO" id="GO:0046686">
    <property type="term" value="P:response to cadmium ion"/>
    <property type="evidence" value="ECO:0007669"/>
    <property type="project" value="UniProtKB-KW"/>
</dbReference>
<name>A0A1M7SM41_9FIRM</name>
<keyword evidence="3" id="KW-0804">Transcription</keyword>
<dbReference type="InterPro" id="IPR051011">
    <property type="entry name" value="Metal_resp_trans_reg"/>
</dbReference>
<evidence type="ECO:0000256" key="2">
    <source>
        <dbReference type="ARBA" id="ARBA00023125"/>
    </source>
</evidence>
<dbReference type="PANTHER" id="PTHR43132:SF6">
    <property type="entry name" value="HTH-TYPE TRANSCRIPTIONAL REPRESSOR CZRA"/>
    <property type="match status" value="1"/>
</dbReference>
<dbReference type="PROSITE" id="PS50987">
    <property type="entry name" value="HTH_ARSR_2"/>
    <property type="match status" value="1"/>
</dbReference>
<evidence type="ECO:0000256" key="4">
    <source>
        <dbReference type="ARBA" id="ARBA00043263"/>
    </source>
</evidence>
<evidence type="ECO:0000256" key="1">
    <source>
        <dbReference type="ARBA" id="ARBA00023015"/>
    </source>
</evidence>
<evidence type="ECO:0000256" key="3">
    <source>
        <dbReference type="ARBA" id="ARBA00023163"/>
    </source>
</evidence>
<organism evidence="6 7">
    <name type="scientific">Butyrivibrio hungatei DSM 14810</name>
    <dbReference type="NCBI Taxonomy" id="1121132"/>
    <lineage>
        <taxon>Bacteria</taxon>
        <taxon>Bacillati</taxon>
        <taxon>Bacillota</taxon>
        <taxon>Clostridia</taxon>
        <taxon>Lachnospirales</taxon>
        <taxon>Lachnospiraceae</taxon>
        <taxon>Butyrivibrio</taxon>
    </lineage>
</organism>
<keyword evidence="4" id="KW-0105">Cadmium resistance</keyword>
<dbReference type="InterPro" id="IPR018334">
    <property type="entry name" value="ArsR_HTH"/>
</dbReference>
<evidence type="ECO:0000313" key="6">
    <source>
        <dbReference type="EMBL" id="SHN59514.1"/>
    </source>
</evidence>
<sequence length="119" mass="13690">MALNDVEHCDVHHCHSNIVLKVHRELPSEDELYDLAELFKVFGDSTRIKILFALFESEMCVCDIAESLEMTQSAISHQLKILKQSKLVGNRREGKQVVYFLADDHVRTIIDQGLNHIEE</sequence>
<dbReference type="InterPro" id="IPR036388">
    <property type="entry name" value="WH-like_DNA-bd_sf"/>
</dbReference>
<dbReference type="GO" id="GO:0003677">
    <property type="term" value="F:DNA binding"/>
    <property type="evidence" value="ECO:0007669"/>
    <property type="project" value="UniProtKB-KW"/>
</dbReference>
<evidence type="ECO:0000313" key="7">
    <source>
        <dbReference type="Proteomes" id="UP000184097"/>
    </source>
</evidence>
<dbReference type="Proteomes" id="UP000184097">
    <property type="component" value="Unassembled WGS sequence"/>
</dbReference>
<keyword evidence="2 6" id="KW-0238">DNA-binding</keyword>
<dbReference type="PROSITE" id="PS00846">
    <property type="entry name" value="HTH_ARSR_1"/>
    <property type="match status" value="1"/>
</dbReference>
<dbReference type="RefSeq" id="WP_072703706.1">
    <property type="nucleotide sequence ID" value="NZ_FRDH01000008.1"/>
</dbReference>
<dbReference type="AlphaFoldDB" id="A0A1M7SM41"/>
<dbReference type="GO" id="GO:0003700">
    <property type="term" value="F:DNA-binding transcription factor activity"/>
    <property type="evidence" value="ECO:0007669"/>
    <property type="project" value="InterPro"/>
</dbReference>
<dbReference type="PRINTS" id="PR00778">
    <property type="entry name" value="HTHARSR"/>
</dbReference>
<keyword evidence="1" id="KW-0805">Transcription regulation</keyword>